<gene>
    <name evidence="2" type="ORF">O3M35_008852</name>
</gene>
<accession>A0AAW1D7L6</accession>
<protein>
    <submittedName>
        <fullName evidence="2">Uncharacterized protein</fullName>
    </submittedName>
</protein>
<proteinExistence type="predicted"/>
<comment type="caution">
    <text evidence="2">The sequence shown here is derived from an EMBL/GenBank/DDBJ whole genome shotgun (WGS) entry which is preliminary data.</text>
</comment>
<evidence type="ECO:0000313" key="2">
    <source>
        <dbReference type="EMBL" id="KAK9507019.1"/>
    </source>
</evidence>
<dbReference type="Proteomes" id="UP001461498">
    <property type="component" value="Unassembled WGS sequence"/>
</dbReference>
<organism evidence="2 3">
    <name type="scientific">Rhynocoris fuscipes</name>
    <dbReference type="NCBI Taxonomy" id="488301"/>
    <lineage>
        <taxon>Eukaryota</taxon>
        <taxon>Metazoa</taxon>
        <taxon>Ecdysozoa</taxon>
        <taxon>Arthropoda</taxon>
        <taxon>Hexapoda</taxon>
        <taxon>Insecta</taxon>
        <taxon>Pterygota</taxon>
        <taxon>Neoptera</taxon>
        <taxon>Paraneoptera</taxon>
        <taxon>Hemiptera</taxon>
        <taxon>Heteroptera</taxon>
        <taxon>Panheteroptera</taxon>
        <taxon>Cimicomorpha</taxon>
        <taxon>Reduviidae</taxon>
        <taxon>Harpactorinae</taxon>
        <taxon>Harpactorini</taxon>
        <taxon>Rhynocoris</taxon>
    </lineage>
</organism>
<feature type="region of interest" description="Disordered" evidence="1">
    <location>
        <begin position="39"/>
        <end position="60"/>
    </location>
</feature>
<evidence type="ECO:0000313" key="3">
    <source>
        <dbReference type="Proteomes" id="UP001461498"/>
    </source>
</evidence>
<sequence>MSVSSDGRTVPPVKFDTEVNKDNSVETMDLSTVHNEQALSSNNKVAEETVSRDGSYKSADKTEFIPPRMYESIDKGPYVVFIESKVERKGISRLHPMSLEQY</sequence>
<dbReference type="EMBL" id="JAPXFL010000005">
    <property type="protein sequence ID" value="KAK9507019.1"/>
    <property type="molecule type" value="Genomic_DNA"/>
</dbReference>
<name>A0AAW1D7L6_9HEMI</name>
<feature type="compositionally biased region" description="Basic and acidic residues" evidence="1">
    <location>
        <begin position="45"/>
        <end position="60"/>
    </location>
</feature>
<reference evidence="2 3" key="1">
    <citation type="submission" date="2022-12" db="EMBL/GenBank/DDBJ databases">
        <title>Chromosome-level genome assembly of true bugs.</title>
        <authorList>
            <person name="Ma L."/>
            <person name="Li H."/>
        </authorList>
    </citation>
    <scope>NUCLEOTIDE SEQUENCE [LARGE SCALE GENOMIC DNA]</scope>
    <source>
        <strain evidence="2">Lab_2022b</strain>
    </source>
</reference>
<evidence type="ECO:0000256" key="1">
    <source>
        <dbReference type="SAM" id="MobiDB-lite"/>
    </source>
</evidence>
<keyword evidence="3" id="KW-1185">Reference proteome</keyword>
<dbReference type="AlphaFoldDB" id="A0AAW1D7L6"/>